<proteinExistence type="predicted"/>
<dbReference type="EMBL" id="MZ336020">
    <property type="protein sequence ID" value="QWY14091.1"/>
    <property type="molecule type" value="Genomic_DNA"/>
</dbReference>
<dbReference type="Proteomes" id="UP000693898">
    <property type="component" value="Segment"/>
</dbReference>
<protein>
    <submittedName>
        <fullName evidence="1">Uncharacterized protein</fullName>
    </submittedName>
</protein>
<evidence type="ECO:0000313" key="2">
    <source>
        <dbReference type="Proteomes" id="UP000693898"/>
    </source>
</evidence>
<dbReference type="GeneID" id="80832428"/>
<keyword evidence="2" id="KW-1185">Reference proteome</keyword>
<dbReference type="KEGG" id="vg:80832428"/>
<reference evidence="1" key="1">
    <citation type="submission" date="2021-06" db="EMBL/GenBank/DDBJ databases">
        <authorList>
            <person name="Le T.D."/>
        </authorList>
    </citation>
    <scope>NUCLEOTIDE SEQUENCE</scope>
</reference>
<dbReference type="RefSeq" id="YP_010845276.1">
    <property type="nucleotide sequence ID" value="NC_079187.1"/>
</dbReference>
<name>A0A8F3C971_9CAUD</name>
<accession>A0A8F3C971</accession>
<organism evidence="1 2">
    <name type="scientific">Aeromonas phage pAh6.2TG</name>
    <dbReference type="NCBI Taxonomy" id="2849625"/>
    <lineage>
        <taxon>Viruses</taxon>
        <taxon>Duplodnaviria</taxon>
        <taxon>Heunggongvirae</taxon>
        <taxon>Uroviricota</taxon>
        <taxon>Caudoviricetes</taxon>
        <taxon>Chaseviridae</taxon>
        <taxon>Nefertitivirinae</taxon>
        <taxon>Phayathaivirus</taxon>
        <taxon>Phayathaivirus pAh62TG</taxon>
    </lineage>
</organism>
<evidence type="ECO:0000313" key="1">
    <source>
        <dbReference type="EMBL" id="QWY14091.1"/>
    </source>
</evidence>
<sequence>MQVKNTTKGYISFAVRLNAGEKVTGYDAHGNEIRKDALPQIRTVTIPPLATVELEDKLWRLAVKVTSRRQRVALSKDPVQIGSDNKNAKAEHFITTPVGDGVFKSFNPVMDRVKRGDLQIVEAPKSDLTLEQMRAAIEEAQGYPMPKEVAEDLVIAQYNRICE</sequence>